<protein>
    <submittedName>
        <fullName evidence="2">Uncharacterized protein</fullName>
    </submittedName>
</protein>
<organism evidence="2 3">
    <name type="scientific">Plakobranchus ocellatus</name>
    <dbReference type="NCBI Taxonomy" id="259542"/>
    <lineage>
        <taxon>Eukaryota</taxon>
        <taxon>Metazoa</taxon>
        <taxon>Spiralia</taxon>
        <taxon>Lophotrochozoa</taxon>
        <taxon>Mollusca</taxon>
        <taxon>Gastropoda</taxon>
        <taxon>Heterobranchia</taxon>
        <taxon>Euthyneura</taxon>
        <taxon>Panpulmonata</taxon>
        <taxon>Sacoglossa</taxon>
        <taxon>Placobranchoidea</taxon>
        <taxon>Plakobranchidae</taxon>
        <taxon>Plakobranchus</taxon>
    </lineage>
</organism>
<evidence type="ECO:0000256" key="1">
    <source>
        <dbReference type="SAM" id="MobiDB-lite"/>
    </source>
</evidence>
<dbReference type="AlphaFoldDB" id="A0AAV4CBQ9"/>
<proteinExistence type="predicted"/>
<feature type="region of interest" description="Disordered" evidence="1">
    <location>
        <begin position="1"/>
        <end position="24"/>
    </location>
</feature>
<name>A0AAV4CBQ9_9GAST</name>
<reference evidence="2 3" key="1">
    <citation type="journal article" date="2021" name="Elife">
        <title>Chloroplast acquisition without the gene transfer in kleptoplastic sea slugs, Plakobranchus ocellatus.</title>
        <authorList>
            <person name="Maeda T."/>
            <person name="Takahashi S."/>
            <person name="Yoshida T."/>
            <person name="Shimamura S."/>
            <person name="Takaki Y."/>
            <person name="Nagai Y."/>
            <person name="Toyoda A."/>
            <person name="Suzuki Y."/>
            <person name="Arimoto A."/>
            <person name="Ishii H."/>
            <person name="Satoh N."/>
            <person name="Nishiyama T."/>
            <person name="Hasebe M."/>
            <person name="Maruyama T."/>
            <person name="Minagawa J."/>
            <person name="Obokata J."/>
            <person name="Shigenobu S."/>
        </authorList>
    </citation>
    <scope>NUCLEOTIDE SEQUENCE [LARGE SCALE GENOMIC DNA]</scope>
</reference>
<evidence type="ECO:0000313" key="2">
    <source>
        <dbReference type="EMBL" id="GFO30171.1"/>
    </source>
</evidence>
<accession>A0AAV4CBQ9</accession>
<sequence length="92" mass="10207">MARPRASVKQGIASGAQTPDEKVRANHRARSLANLPTKPPWVKQIIIRGNRRILVRPYKSEAILRHCASVLYLRTQVFVGRLTSATCLCEGG</sequence>
<gene>
    <name evidence="2" type="ORF">PoB_005667600</name>
</gene>
<dbReference type="Proteomes" id="UP000735302">
    <property type="component" value="Unassembled WGS sequence"/>
</dbReference>
<dbReference type="EMBL" id="BLXT01006232">
    <property type="protein sequence ID" value="GFO30171.1"/>
    <property type="molecule type" value="Genomic_DNA"/>
</dbReference>
<evidence type="ECO:0000313" key="3">
    <source>
        <dbReference type="Proteomes" id="UP000735302"/>
    </source>
</evidence>
<keyword evidence="3" id="KW-1185">Reference proteome</keyword>
<comment type="caution">
    <text evidence="2">The sequence shown here is derived from an EMBL/GenBank/DDBJ whole genome shotgun (WGS) entry which is preliminary data.</text>
</comment>